<feature type="region of interest" description="Disordered" evidence="8">
    <location>
        <begin position="1"/>
        <end position="123"/>
    </location>
</feature>
<evidence type="ECO:0000256" key="7">
    <source>
        <dbReference type="ARBA" id="ARBA00023242"/>
    </source>
</evidence>
<dbReference type="InterPro" id="IPR005637">
    <property type="entry name" value="TAP_C_dom"/>
</dbReference>
<name>A0A9P6PXX8_9FUNG</name>
<dbReference type="PANTHER" id="PTHR10662:SF22">
    <property type="entry name" value="NUCLEAR RNA EXPORT FACTOR 1"/>
    <property type="match status" value="1"/>
</dbReference>
<protein>
    <submittedName>
        <fullName evidence="11">Nuclear mRNA export, poly(A)+RNA binding protein</fullName>
    </submittedName>
</protein>
<dbReference type="PROSITE" id="PS50177">
    <property type="entry name" value="NTF2_DOMAIN"/>
    <property type="match status" value="1"/>
</dbReference>
<dbReference type="PROSITE" id="PS51450">
    <property type="entry name" value="LRR"/>
    <property type="match status" value="1"/>
</dbReference>
<comment type="caution">
    <text evidence="11">The sequence shown here is derived from an EMBL/GenBank/DDBJ whole genome shotgun (WGS) entry which is preliminary data.</text>
</comment>
<sequence length="885" mass="96178">MSDKKGHYSAVPASEEEDHAHENSLLTQGFQPPPYTPSTAPSSPYIDAHYAHHAPSAPGPSSSTAAPAGLYPQIYNPPPQQPYQPTYQHPKVNDPTKPPPPLAPAQFLHVQHHPQQQQQQQAGSIASPLILMKPPCRIEDLKAKPGVVVCQHCNYLILTETTPESDSFSHYIAFSFQISFKMQQDRIVGDESSGLFTTRRLAETMESRSSNDQRRGGRGGSQRGGSQRGGRGGRMTSGRRSGGPRGTSSYLPHTRPNFGGDLDGDLDMGGEKKKNFSPYQRPSRNSRSADIAPSSSASTPSEGKIVVFINGPGVGTDSGLIDYLSRKTSPVKLNVSNKRSTGNGNTLSFELTSDLQAKAVRALSGFKYRGAKLLIKTTIDERLTSSAHGSQTTRPPRASGTIDAVRAFIRSRYNNGFLDLENMAADANLRAASIAPPGSRPGKSEIGAVMMKVASELFPEITTISFASNRLKSLIPISSVAQFFPNLQNLSLKNNNISSFRDLEALSGPKKLSNLRELILLDNPIRDNDIAKNKDDISYRRQVTKMFPSLQVLDQLPVAPKISFGLGDITKVVVPAVALPLPVKGNFYDSPGTQVMVQEFLTTYFDLFDTNRNILEHMYDDIATFSYSTVPLISPLQKVQGKPGDSWSEYLKASRNMCRVKDLSALTEKIHVGNTAIVKQGLMDLPKTKHDLSDASKICVDAWQTGGLLQTVCIYIMVHGEYEQLGTKGLRKSFDRSFIIAPAPATSRAAAHGWKCIIISDQMTIRNYNGYDAWKPEVGPPQPPANPIAIGPSTVSQSGVTPVGPGAPVPNAAPQPQGLGEVAGNFTPEQQTMISELQRVTGLNTAFSVQCLIASNWDIHTGIALVERERANIPQDAWQNPPPQK</sequence>
<comment type="subcellular location">
    <subcellularLocation>
        <location evidence="1">Nucleus</location>
    </subcellularLocation>
</comment>
<evidence type="ECO:0000256" key="4">
    <source>
        <dbReference type="ARBA" id="ARBA00022614"/>
    </source>
</evidence>
<dbReference type="InterPro" id="IPR002075">
    <property type="entry name" value="NTF2_dom"/>
</dbReference>
<evidence type="ECO:0000256" key="3">
    <source>
        <dbReference type="ARBA" id="ARBA00022448"/>
    </source>
</evidence>
<dbReference type="InterPro" id="IPR032710">
    <property type="entry name" value="NTF2-like_dom_sf"/>
</dbReference>
<evidence type="ECO:0000256" key="6">
    <source>
        <dbReference type="ARBA" id="ARBA00022816"/>
    </source>
</evidence>
<keyword evidence="12" id="KW-1185">Reference proteome</keyword>
<dbReference type="EMBL" id="JAAAJA010000312">
    <property type="protein sequence ID" value="KAG0256185.1"/>
    <property type="molecule type" value="Genomic_DNA"/>
</dbReference>
<dbReference type="SUPFAM" id="SSF52058">
    <property type="entry name" value="L domain-like"/>
    <property type="match status" value="1"/>
</dbReference>
<dbReference type="InterPro" id="IPR018222">
    <property type="entry name" value="Nuclear_transport_factor_2_euk"/>
</dbReference>
<dbReference type="Proteomes" id="UP000726737">
    <property type="component" value="Unassembled WGS sequence"/>
</dbReference>
<keyword evidence="3" id="KW-0813">Transport</keyword>
<feature type="compositionally biased region" description="Low complexity" evidence="8">
    <location>
        <begin position="83"/>
        <end position="95"/>
    </location>
</feature>
<dbReference type="Pfam" id="PF24048">
    <property type="entry name" value="LRR_NXF1-5"/>
    <property type="match status" value="1"/>
</dbReference>
<feature type="compositionally biased region" description="Polar residues" evidence="8">
    <location>
        <begin position="277"/>
        <end position="300"/>
    </location>
</feature>
<evidence type="ECO:0000313" key="11">
    <source>
        <dbReference type="EMBL" id="KAG0256185.1"/>
    </source>
</evidence>
<dbReference type="SUPFAM" id="SSF54427">
    <property type="entry name" value="NTF2-like"/>
    <property type="match status" value="1"/>
</dbReference>
<feature type="compositionally biased region" description="Gly residues" evidence="8">
    <location>
        <begin position="218"/>
        <end position="245"/>
    </location>
</feature>
<accession>A0A9P6PXX8</accession>
<evidence type="ECO:0000259" key="10">
    <source>
        <dbReference type="PROSITE" id="PS51281"/>
    </source>
</evidence>
<keyword evidence="4" id="KW-0433">Leucine-rich repeat</keyword>
<reference evidence="11" key="1">
    <citation type="journal article" date="2020" name="Fungal Divers.">
        <title>Resolving the Mortierellaceae phylogeny through synthesis of multi-gene phylogenetics and phylogenomics.</title>
        <authorList>
            <person name="Vandepol N."/>
            <person name="Liber J."/>
            <person name="Desiro A."/>
            <person name="Na H."/>
            <person name="Kennedy M."/>
            <person name="Barry K."/>
            <person name="Grigoriev I.V."/>
            <person name="Miller A.N."/>
            <person name="O'Donnell K."/>
            <person name="Stajich J.E."/>
            <person name="Bonito G."/>
        </authorList>
    </citation>
    <scope>NUCLEOTIDE SEQUENCE</scope>
    <source>
        <strain evidence="11">KOD948</strain>
    </source>
</reference>
<keyword evidence="7" id="KW-0539">Nucleus</keyword>
<dbReference type="Gene3D" id="1.10.8.10">
    <property type="entry name" value="DNA helicase RuvA subunit, C-terminal domain"/>
    <property type="match status" value="1"/>
</dbReference>
<dbReference type="GO" id="GO:0003723">
    <property type="term" value="F:RNA binding"/>
    <property type="evidence" value="ECO:0007669"/>
    <property type="project" value="TreeGrafter"/>
</dbReference>
<evidence type="ECO:0000256" key="8">
    <source>
        <dbReference type="SAM" id="MobiDB-lite"/>
    </source>
</evidence>
<evidence type="ECO:0000256" key="1">
    <source>
        <dbReference type="ARBA" id="ARBA00004123"/>
    </source>
</evidence>
<organism evidence="11 12">
    <name type="scientific">Mortierella polycephala</name>
    <dbReference type="NCBI Taxonomy" id="41804"/>
    <lineage>
        <taxon>Eukaryota</taxon>
        <taxon>Fungi</taxon>
        <taxon>Fungi incertae sedis</taxon>
        <taxon>Mucoromycota</taxon>
        <taxon>Mortierellomycotina</taxon>
        <taxon>Mortierellomycetes</taxon>
        <taxon>Mortierellales</taxon>
        <taxon>Mortierellaceae</taxon>
        <taxon>Mortierella</taxon>
    </lineage>
</organism>
<dbReference type="InterPro" id="IPR009060">
    <property type="entry name" value="UBA-like_sf"/>
</dbReference>
<dbReference type="GO" id="GO:0005634">
    <property type="term" value="C:nucleus"/>
    <property type="evidence" value="ECO:0007669"/>
    <property type="project" value="UniProtKB-SubCell"/>
</dbReference>
<evidence type="ECO:0000313" key="12">
    <source>
        <dbReference type="Proteomes" id="UP000726737"/>
    </source>
</evidence>
<evidence type="ECO:0000256" key="2">
    <source>
        <dbReference type="ARBA" id="ARBA00009285"/>
    </source>
</evidence>
<dbReference type="InterPro" id="IPR032675">
    <property type="entry name" value="LRR_dom_sf"/>
</dbReference>
<keyword evidence="5" id="KW-0677">Repeat</keyword>
<dbReference type="SMART" id="SM00804">
    <property type="entry name" value="TAP_C"/>
    <property type="match status" value="1"/>
</dbReference>
<feature type="domain" description="TAP-C" evidence="10">
    <location>
        <begin position="828"/>
        <end position="881"/>
    </location>
</feature>
<dbReference type="InterPro" id="IPR030217">
    <property type="entry name" value="NXF_fam"/>
</dbReference>
<proteinExistence type="inferred from homology"/>
<keyword evidence="6" id="KW-0509">mRNA transport</keyword>
<evidence type="ECO:0000259" key="9">
    <source>
        <dbReference type="PROSITE" id="PS50177"/>
    </source>
</evidence>
<gene>
    <name evidence="11" type="primary">MEX67_2</name>
    <name evidence="11" type="ORF">BG011_004711</name>
</gene>
<dbReference type="GO" id="GO:0016973">
    <property type="term" value="P:poly(A)+ mRNA export from nucleus"/>
    <property type="evidence" value="ECO:0007669"/>
    <property type="project" value="TreeGrafter"/>
</dbReference>
<dbReference type="SUPFAM" id="SSF46934">
    <property type="entry name" value="UBA-like"/>
    <property type="match status" value="1"/>
</dbReference>
<feature type="compositionally biased region" description="Basic and acidic residues" evidence="8">
    <location>
        <begin position="203"/>
        <end position="215"/>
    </location>
</feature>
<comment type="similarity">
    <text evidence="2">Belongs to the NXF family.</text>
</comment>
<evidence type="ECO:0000256" key="5">
    <source>
        <dbReference type="ARBA" id="ARBA00022737"/>
    </source>
</evidence>
<dbReference type="PROSITE" id="PS51281">
    <property type="entry name" value="TAP_C"/>
    <property type="match status" value="1"/>
</dbReference>
<feature type="domain" description="NTF2" evidence="9">
    <location>
        <begin position="596"/>
        <end position="765"/>
    </location>
</feature>
<dbReference type="Gene3D" id="3.80.10.10">
    <property type="entry name" value="Ribonuclease Inhibitor"/>
    <property type="match status" value="1"/>
</dbReference>
<dbReference type="OrthoDB" id="25872at2759"/>
<dbReference type="AlphaFoldDB" id="A0A9P6PXX8"/>
<dbReference type="InterPro" id="IPR001611">
    <property type="entry name" value="Leu-rich_rpt"/>
</dbReference>
<feature type="compositionally biased region" description="Low complexity" evidence="8">
    <location>
        <begin position="53"/>
        <end position="74"/>
    </location>
</feature>
<dbReference type="Pfam" id="PF03943">
    <property type="entry name" value="TAP_C"/>
    <property type="match status" value="1"/>
</dbReference>
<feature type="region of interest" description="Disordered" evidence="8">
    <location>
        <begin position="203"/>
        <end position="300"/>
    </location>
</feature>
<dbReference type="Pfam" id="PF22602">
    <property type="entry name" value="NXF_NTF2"/>
    <property type="match status" value="1"/>
</dbReference>
<dbReference type="Gene3D" id="3.10.450.50">
    <property type="match status" value="1"/>
</dbReference>
<dbReference type="PANTHER" id="PTHR10662">
    <property type="entry name" value="NUCLEAR RNA EXPORT FACTOR"/>
    <property type="match status" value="1"/>
</dbReference>
<dbReference type="InterPro" id="IPR057125">
    <property type="entry name" value="NXF1/2/3/5-like_LRR"/>
</dbReference>